<evidence type="ECO:0000256" key="7">
    <source>
        <dbReference type="ARBA" id="ARBA00023163"/>
    </source>
</evidence>
<sequence length="75" mass="8474">MISNATECLKLSESQVKVLEHCFNKVTKHPDRTTLTLVAAECDLSEEDTLKWFKLRNAQWRQLEGLPAEGGSVLD</sequence>
<dbReference type="Proteomes" id="UP000261600">
    <property type="component" value="Unplaced"/>
</dbReference>
<keyword evidence="5" id="KW-0805">Transcription regulation</keyword>
<keyword evidence="9 10" id="KW-0238">DNA-binding</keyword>
<evidence type="ECO:0000313" key="12">
    <source>
        <dbReference type="Ensembl" id="ENSMALP00000005088.1"/>
    </source>
</evidence>
<dbReference type="SUPFAM" id="SSF46689">
    <property type="entry name" value="Homeodomain-like"/>
    <property type="match status" value="1"/>
</dbReference>
<dbReference type="PANTHER" id="PTHR21408:SF1">
    <property type="entry name" value="HOMEODOMAIN-ONLY PROTEIN"/>
    <property type="match status" value="1"/>
</dbReference>
<accession>A0A3Q3IJX6</accession>
<evidence type="ECO:0000256" key="6">
    <source>
        <dbReference type="ARBA" id="ARBA00023155"/>
    </source>
</evidence>
<name>A0A3Q3IJX6_MONAL</name>
<dbReference type="CDD" id="cd00086">
    <property type="entry name" value="homeodomain"/>
    <property type="match status" value="1"/>
</dbReference>
<dbReference type="Pfam" id="PF00046">
    <property type="entry name" value="Homeodomain"/>
    <property type="match status" value="1"/>
</dbReference>
<reference evidence="12" key="1">
    <citation type="submission" date="2025-08" db="UniProtKB">
        <authorList>
            <consortium name="Ensembl"/>
        </authorList>
    </citation>
    <scope>IDENTIFICATION</scope>
</reference>
<evidence type="ECO:0000256" key="4">
    <source>
        <dbReference type="ARBA" id="ARBA00022491"/>
    </source>
</evidence>
<keyword evidence="8 9" id="KW-0539">Nucleus</keyword>
<feature type="DNA-binding region" description="Homeobox" evidence="9">
    <location>
        <begin position="13"/>
        <end position="64"/>
    </location>
</feature>
<evidence type="ECO:0000256" key="9">
    <source>
        <dbReference type="PROSITE-ProRule" id="PRU00108"/>
    </source>
</evidence>
<evidence type="ECO:0000256" key="5">
    <source>
        <dbReference type="ARBA" id="ARBA00023015"/>
    </source>
</evidence>
<keyword evidence="3" id="KW-0217">Developmental protein</keyword>
<dbReference type="GO" id="GO:0003677">
    <property type="term" value="F:DNA binding"/>
    <property type="evidence" value="ECO:0007669"/>
    <property type="project" value="UniProtKB-UniRule"/>
</dbReference>
<evidence type="ECO:0000256" key="3">
    <source>
        <dbReference type="ARBA" id="ARBA00022473"/>
    </source>
</evidence>
<dbReference type="InterPro" id="IPR039162">
    <property type="entry name" value="HOPX"/>
</dbReference>
<reference evidence="12" key="2">
    <citation type="submission" date="2025-09" db="UniProtKB">
        <authorList>
            <consortium name="Ensembl"/>
        </authorList>
    </citation>
    <scope>IDENTIFICATION</scope>
</reference>
<feature type="domain" description="Homeobox" evidence="11">
    <location>
        <begin position="11"/>
        <end position="63"/>
    </location>
</feature>
<dbReference type="Gene3D" id="1.10.10.60">
    <property type="entry name" value="Homeodomain-like"/>
    <property type="match status" value="1"/>
</dbReference>
<keyword evidence="4" id="KW-0678">Repressor</keyword>
<dbReference type="PANTHER" id="PTHR21408">
    <property type="entry name" value="HOMEODOMAIN-ONLY PROTEIN"/>
    <property type="match status" value="1"/>
</dbReference>
<dbReference type="InterPro" id="IPR009057">
    <property type="entry name" value="Homeodomain-like_sf"/>
</dbReference>
<dbReference type="GO" id="GO:0030154">
    <property type="term" value="P:cell differentiation"/>
    <property type="evidence" value="ECO:0007669"/>
    <property type="project" value="InterPro"/>
</dbReference>
<dbReference type="PROSITE" id="PS50071">
    <property type="entry name" value="HOMEOBOX_2"/>
    <property type="match status" value="1"/>
</dbReference>
<comment type="subcellular location">
    <subcellularLocation>
        <location evidence="1 9 10">Nucleus</location>
    </subcellularLocation>
</comment>
<proteinExistence type="predicted"/>
<evidence type="ECO:0000313" key="13">
    <source>
        <dbReference type="Proteomes" id="UP000261600"/>
    </source>
</evidence>
<evidence type="ECO:0000256" key="10">
    <source>
        <dbReference type="RuleBase" id="RU000682"/>
    </source>
</evidence>
<evidence type="ECO:0000256" key="2">
    <source>
        <dbReference type="ARBA" id="ARBA00021327"/>
    </source>
</evidence>
<organism evidence="12 13">
    <name type="scientific">Monopterus albus</name>
    <name type="common">Swamp eel</name>
    <dbReference type="NCBI Taxonomy" id="43700"/>
    <lineage>
        <taxon>Eukaryota</taxon>
        <taxon>Metazoa</taxon>
        <taxon>Chordata</taxon>
        <taxon>Craniata</taxon>
        <taxon>Vertebrata</taxon>
        <taxon>Euteleostomi</taxon>
        <taxon>Actinopterygii</taxon>
        <taxon>Neopterygii</taxon>
        <taxon>Teleostei</taxon>
        <taxon>Neoteleostei</taxon>
        <taxon>Acanthomorphata</taxon>
        <taxon>Anabantaria</taxon>
        <taxon>Synbranchiformes</taxon>
        <taxon>Synbranchidae</taxon>
        <taxon>Monopterus</taxon>
    </lineage>
</organism>
<dbReference type="SMART" id="SM00389">
    <property type="entry name" value="HOX"/>
    <property type="match status" value="1"/>
</dbReference>
<evidence type="ECO:0000256" key="1">
    <source>
        <dbReference type="ARBA" id="ARBA00004123"/>
    </source>
</evidence>
<dbReference type="STRING" id="43700.ENSMALP00000005088"/>
<keyword evidence="13" id="KW-1185">Reference proteome</keyword>
<keyword evidence="7" id="KW-0804">Transcription</keyword>
<evidence type="ECO:0000256" key="8">
    <source>
        <dbReference type="ARBA" id="ARBA00023242"/>
    </source>
</evidence>
<dbReference type="Ensembl" id="ENSMALT00000005207.1">
    <property type="protein sequence ID" value="ENSMALP00000005088.1"/>
    <property type="gene ID" value="ENSMALG00000003675.1"/>
</dbReference>
<evidence type="ECO:0000259" key="11">
    <source>
        <dbReference type="PROSITE" id="PS50071"/>
    </source>
</evidence>
<dbReference type="GO" id="GO:0006357">
    <property type="term" value="P:regulation of transcription by RNA polymerase II"/>
    <property type="evidence" value="ECO:0007669"/>
    <property type="project" value="TreeGrafter"/>
</dbReference>
<dbReference type="GO" id="GO:0005634">
    <property type="term" value="C:nucleus"/>
    <property type="evidence" value="ECO:0007669"/>
    <property type="project" value="UniProtKB-SubCell"/>
</dbReference>
<dbReference type="AlphaFoldDB" id="A0A3Q3IJX6"/>
<protein>
    <recommendedName>
        <fullName evidence="2">Homeodomain-only protein</fullName>
    </recommendedName>
</protein>
<dbReference type="InterPro" id="IPR001356">
    <property type="entry name" value="HD"/>
</dbReference>
<keyword evidence="6 9" id="KW-0371">Homeobox</keyword>